<feature type="transmembrane region" description="Helical" evidence="8">
    <location>
        <begin position="67"/>
        <end position="87"/>
    </location>
</feature>
<organism evidence="10 11">
    <name type="scientific">Marinibaculum pumilum</name>
    <dbReference type="NCBI Taxonomy" id="1766165"/>
    <lineage>
        <taxon>Bacteria</taxon>
        <taxon>Pseudomonadati</taxon>
        <taxon>Pseudomonadota</taxon>
        <taxon>Alphaproteobacteria</taxon>
        <taxon>Rhodospirillales</taxon>
        <taxon>Rhodospirillaceae</taxon>
        <taxon>Marinibaculum</taxon>
    </lineage>
</organism>
<feature type="transmembrane region" description="Helical" evidence="8">
    <location>
        <begin position="120"/>
        <end position="145"/>
    </location>
</feature>
<dbReference type="InterPro" id="IPR020846">
    <property type="entry name" value="MFS_dom"/>
</dbReference>
<comment type="subcellular location">
    <subcellularLocation>
        <location evidence="1">Cell membrane</location>
        <topology evidence="1">Multi-pass membrane protein</topology>
    </subcellularLocation>
</comment>
<dbReference type="Proteomes" id="UP001595528">
    <property type="component" value="Unassembled WGS sequence"/>
</dbReference>
<dbReference type="RefSeq" id="WP_379903877.1">
    <property type="nucleotide sequence ID" value="NZ_JBHRTR010000034.1"/>
</dbReference>
<evidence type="ECO:0000259" key="9">
    <source>
        <dbReference type="PROSITE" id="PS50850"/>
    </source>
</evidence>
<protein>
    <submittedName>
        <fullName evidence="10">MFS transporter</fullName>
    </submittedName>
</protein>
<comment type="caution">
    <text evidence="10">The sequence shown here is derived from an EMBL/GenBank/DDBJ whole genome shotgun (WGS) entry which is preliminary data.</text>
</comment>
<feature type="transmembrane region" description="Helical" evidence="8">
    <location>
        <begin position="94"/>
        <end position="114"/>
    </location>
</feature>
<accession>A0ABV7L5E0</accession>
<keyword evidence="2" id="KW-0813">Transport</keyword>
<dbReference type="PANTHER" id="PTHR23513">
    <property type="entry name" value="INTEGRAL MEMBRANE EFFLUX PROTEIN-RELATED"/>
    <property type="match status" value="1"/>
</dbReference>
<evidence type="ECO:0000256" key="2">
    <source>
        <dbReference type="ARBA" id="ARBA00022448"/>
    </source>
</evidence>
<evidence type="ECO:0000256" key="3">
    <source>
        <dbReference type="ARBA" id="ARBA00022475"/>
    </source>
</evidence>
<dbReference type="PANTHER" id="PTHR23513:SF6">
    <property type="entry name" value="MAJOR FACILITATOR SUPERFAMILY ASSOCIATED DOMAIN-CONTAINING PROTEIN"/>
    <property type="match status" value="1"/>
</dbReference>
<feature type="transmembrane region" description="Helical" evidence="8">
    <location>
        <begin position="327"/>
        <end position="345"/>
    </location>
</feature>
<keyword evidence="5 8" id="KW-1133">Transmembrane helix</keyword>
<gene>
    <name evidence="10" type="ORF">ACFOGJ_20085</name>
</gene>
<dbReference type="Gene3D" id="1.20.1250.20">
    <property type="entry name" value="MFS general substrate transporter like domains"/>
    <property type="match status" value="1"/>
</dbReference>
<name>A0ABV7L5E0_9PROT</name>
<proteinExistence type="predicted"/>
<feature type="transmembrane region" description="Helical" evidence="8">
    <location>
        <begin position="239"/>
        <end position="262"/>
    </location>
</feature>
<feature type="compositionally biased region" description="Basic and acidic residues" evidence="7">
    <location>
        <begin position="1"/>
        <end position="11"/>
    </location>
</feature>
<evidence type="ECO:0000313" key="10">
    <source>
        <dbReference type="EMBL" id="MFC3229558.1"/>
    </source>
</evidence>
<evidence type="ECO:0000256" key="6">
    <source>
        <dbReference type="ARBA" id="ARBA00023136"/>
    </source>
</evidence>
<evidence type="ECO:0000256" key="4">
    <source>
        <dbReference type="ARBA" id="ARBA00022692"/>
    </source>
</evidence>
<feature type="region of interest" description="Disordered" evidence="7">
    <location>
        <begin position="1"/>
        <end position="22"/>
    </location>
</feature>
<evidence type="ECO:0000313" key="11">
    <source>
        <dbReference type="Proteomes" id="UP001595528"/>
    </source>
</evidence>
<feature type="transmembrane region" description="Helical" evidence="8">
    <location>
        <begin position="302"/>
        <end position="321"/>
    </location>
</feature>
<feature type="transmembrane region" description="Helical" evidence="8">
    <location>
        <begin position="268"/>
        <end position="290"/>
    </location>
</feature>
<dbReference type="SUPFAM" id="SSF103473">
    <property type="entry name" value="MFS general substrate transporter"/>
    <property type="match status" value="1"/>
</dbReference>
<reference evidence="11" key="1">
    <citation type="journal article" date="2019" name="Int. J. Syst. Evol. Microbiol.">
        <title>The Global Catalogue of Microorganisms (GCM) 10K type strain sequencing project: providing services to taxonomists for standard genome sequencing and annotation.</title>
        <authorList>
            <consortium name="The Broad Institute Genomics Platform"/>
            <consortium name="The Broad Institute Genome Sequencing Center for Infectious Disease"/>
            <person name="Wu L."/>
            <person name="Ma J."/>
        </authorList>
    </citation>
    <scope>NUCLEOTIDE SEQUENCE [LARGE SCALE GENOMIC DNA]</scope>
    <source>
        <strain evidence="11">KCTC 42964</strain>
    </source>
</reference>
<dbReference type="PROSITE" id="PS50850">
    <property type="entry name" value="MFS"/>
    <property type="match status" value="1"/>
</dbReference>
<evidence type="ECO:0000256" key="8">
    <source>
        <dbReference type="SAM" id="Phobius"/>
    </source>
</evidence>
<feature type="transmembrane region" description="Helical" evidence="8">
    <location>
        <begin position="394"/>
        <end position="416"/>
    </location>
</feature>
<evidence type="ECO:0000256" key="1">
    <source>
        <dbReference type="ARBA" id="ARBA00004651"/>
    </source>
</evidence>
<dbReference type="Pfam" id="PF05977">
    <property type="entry name" value="MFS_3"/>
    <property type="match status" value="1"/>
</dbReference>
<evidence type="ECO:0000256" key="7">
    <source>
        <dbReference type="SAM" id="MobiDB-lite"/>
    </source>
</evidence>
<feature type="domain" description="Major facilitator superfamily (MFS) profile" evidence="9">
    <location>
        <begin position="1"/>
        <end position="420"/>
    </location>
</feature>
<keyword evidence="3" id="KW-1003">Cell membrane</keyword>
<sequence length="435" mass="43704">MAATTDGKRSDGAASGDGSGGDGSGAGFAPLAWGNLFAQSAEQIAVAAAPLVAVLAFDATVAETGSLQTGLTLPFLLLALPAGVLVDRLSRRRLMVGAEVLRFLSLAVILALFLTGDLTWPLLAVLGFVGVCGSVVFTVAAPAMVPELVPRAQLTVANSRIELARTAAFTAGPAVGGAVVGWAGGGAAFALATLLAGLAVGALCRLPETGAPSGPRRRIFQDLREGAGFVFRHRLLMPVFVTQFVFGTALYMILAVFVPYAVRHLGMSATGTGLTLAMLGAGMVLGALLAPRIMRLLPFGRVVAVGPVSGLAASVLLASTIWSGAGWVAALAFFLLGAGPILWIISTTTLRQAVTPARLLGRASALNVLAFGARPIGAGLGALVGGLYGVEACLMATVAIFAAQAAIILASPVVGLPAQPGPVADPVADPVAETG</sequence>
<evidence type="ECO:0000256" key="5">
    <source>
        <dbReference type="ARBA" id="ARBA00022989"/>
    </source>
</evidence>
<keyword evidence="4 8" id="KW-0812">Transmembrane</keyword>
<dbReference type="InterPro" id="IPR036259">
    <property type="entry name" value="MFS_trans_sf"/>
</dbReference>
<feature type="transmembrane region" description="Helical" evidence="8">
    <location>
        <begin position="366"/>
        <end position="388"/>
    </location>
</feature>
<dbReference type="CDD" id="cd06173">
    <property type="entry name" value="MFS_MefA_like"/>
    <property type="match status" value="1"/>
</dbReference>
<keyword evidence="11" id="KW-1185">Reference proteome</keyword>
<dbReference type="EMBL" id="JBHRTR010000034">
    <property type="protein sequence ID" value="MFC3229558.1"/>
    <property type="molecule type" value="Genomic_DNA"/>
</dbReference>
<feature type="transmembrane region" description="Helical" evidence="8">
    <location>
        <begin position="189"/>
        <end position="207"/>
    </location>
</feature>
<dbReference type="InterPro" id="IPR010290">
    <property type="entry name" value="TM_effector"/>
</dbReference>
<keyword evidence="6 8" id="KW-0472">Membrane</keyword>